<organism evidence="1 2">
    <name type="scientific">Hordeum vulgare subsp. vulgare</name>
    <name type="common">Domesticated barley</name>
    <dbReference type="NCBI Taxonomy" id="112509"/>
    <lineage>
        <taxon>Eukaryota</taxon>
        <taxon>Viridiplantae</taxon>
        <taxon>Streptophyta</taxon>
        <taxon>Embryophyta</taxon>
        <taxon>Tracheophyta</taxon>
        <taxon>Spermatophyta</taxon>
        <taxon>Magnoliopsida</taxon>
        <taxon>Liliopsida</taxon>
        <taxon>Poales</taxon>
        <taxon>Poaceae</taxon>
        <taxon>BOP clade</taxon>
        <taxon>Pooideae</taxon>
        <taxon>Triticodae</taxon>
        <taxon>Triticeae</taxon>
        <taxon>Hordeinae</taxon>
        <taxon>Hordeum</taxon>
    </lineage>
</organism>
<protein>
    <submittedName>
        <fullName evidence="1">Uncharacterized protein</fullName>
    </submittedName>
</protein>
<evidence type="ECO:0000313" key="1">
    <source>
        <dbReference type="EnsemblPlants" id="HORVU.MOREX.r3.7HG0735590.1.CDS1"/>
    </source>
</evidence>
<sequence>MPSLDPKYAHLVAHRKMVAINSSIIDVRTSHVTCTRALHHPLSTNTNAATPVKKWLDCRVNQMPAQIMCIRQTATNSTKCLCRSCCTPTVQIMMSCFICEITAEMYAFSESKLNEKMDGLV</sequence>
<name>A0A8I6ZEH8_HORVV</name>
<reference evidence="1" key="3">
    <citation type="submission" date="2022-01" db="UniProtKB">
        <authorList>
            <consortium name="EnsemblPlants"/>
        </authorList>
    </citation>
    <scope>IDENTIFICATION</scope>
    <source>
        <strain evidence="1">subsp. vulgare</strain>
    </source>
</reference>
<accession>A0A8I6ZEH8</accession>
<dbReference type="Gramene" id="HORVU.MOREX.r3.7HG0735590.1">
    <property type="protein sequence ID" value="HORVU.MOREX.r3.7HG0735590.1.CDS1"/>
    <property type="gene ID" value="HORVU.MOREX.r3.7HG0735590"/>
</dbReference>
<dbReference type="AlphaFoldDB" id="A0A8I6ZEH8"/>
<reference evidence="1" key="2">
    <citation type="submission" date="2020-10" db="EMBL/GenBank/DDBJ databases">
        <authorList>
            <person name="Scholz U."/>
            <person name="Mascher M."/>
            <person name="Fiebig A."/>
        </authorList>
    </citation>
    <scope>NUCLEOTIDE SEQUENCE [LARGE SCALE GENOMIC DNA]</scope>
    <source>
        <strain evidence="1">cv. Morex</strain>
    </source>
</reference>
<reference evidence="2" key="1">
    <citation type="journal article" date="2012" name="Nature">
        <title>A physical, genetic and functional sequence assembly of the barley genome.</title>
        <authorList>
            <consortium name="The International Barley Genome Sequencing Consortium"/>
            <person name="Mayer K.F."/>
            <person name="Waugh R."/>
            <person name="Brown J.W."/>
            <person name="Schulman A."/>
            <person name="Langridge P."/>
            <person name="Platzer M."/>
            <person name="Fincher G.B."/>
            <person name="Muehlbauer G.J."/>
            <person name="Sato K."/>
            <person name="Close T.J."/>
            <person name="Wise R.P."/>
            <person name="Stein N."/>
        </authorList>
    </citation>
    <scope>NUCLEOTIDE SEQUENCE [LARGE SCALE GENOMIC DNA]</scope>
    <source>
        <strain evidence="2">cv. Morex</strain>
    </source>
</reference>
<keyword evidence="2" id="KW-1185">Reference proteome</keyword>
<proteinExistence type="predicted"/>
<dbReference type="EnsemblPlants" id="HORVU.MOREX.r3.7HG0735590.1">
    <property type="protein sequence ID" value="HORVU.MOREX.r3.7HG0735590.1.CDS1"/>
    <property type="gene ID" value="HORVU.MOREX.r3.7HG0735590"/>
</dbReference>
<dbReference type="Proteomes" id="UP000011116">
    <property type="component" value="Chromosome 7H"/>
</dbReference>
<dbReference type="Gramene" id="HORVU.MOREX.r2.7HG0610170.1">
    <property type="protein sequence ID" value="HORVU.MOREX.r2.7HG0610170.1.CDS.1"/>
    <property type="gene ID" value="HORVU.MOREX.r2.7HG0610170"/>
</dbReference>
<evidence type="ECO:0000313" key="2">
    <source>
        <dbReference type="Proteomes" id="UP000011116"/>
    </source>
</evidence>